<dbReference type="AlphaFoldDB" id="A0AAV1SSN5"/>
<dbReference type="Proteomes" id="UP001314170">
    <property type="component" value="Unassembled WGS sequence"/>
</dbReference>
<comment type="caution">
    <text evidence="1">The sequence shown here is derived from an EMBL/GenBank/DDBJ whole genome shotgun (WGS) entry which is preliminary data.</text>
</comment>
<keyword evidence="2" id="KW-1185">Reference proteome</keyword>
<proteinExistence type="predicted"/>
<name>A0AAV1SSN5_9ROSI</name>
<dbReference type="PANTHER" id="PTHR34808">
    <property type="entry name" value="EXPRESSED PROTEIN"/>
    <property type="match status" value="1"/>
</dbReference>
<dbReference type="EMBL" id="CAWUPB010001197">
    <property type="protein sequence ID" value="CAK7356741.1"/>
    <property type="molecule type" value="Genomic_DNA"/>
</dbReference>
<organism evidence="1 2">
    <name type="scientific">Dovyalis caffra</name>
    <dbReference type="NCBI Taxonomy" id="77055"/>
    <lineage>
        <taxon>Eukaryota</taxon>
        <taxon>Viridiplantae</taxon>
        <taxon>Streptophyta</taxon>
        <taxon>Embryophyta</taxon>
        <taxon>Tracheophyta</taxon>
        <taxon>Spermatophyta</taxon>
        <taxon>Magnoliopsida</taxon>
        <taxon>eudicotyledons</taxon>
        <taxon>Gunneridae</taxon>
        <taxon>Pentapetalae</taxon>
        <taxon>rosids</taxon>
        <taxon>fabids</taxon>
        <taxon>Malpighiales</taxon>
        <taxon>Salicaceae</taxon>
        <taxon>Flacourtieae</taxon>
        <taxon>Dovyalis</taxon>
    </lineage>
</organism>
<protein>
    <submittedName>
        <fullName evidence="1">Uncharacterized protein</fullName>
    </submittedName>
</protein>
<gene>
    <name evidence="1" type="ORF">DCAF_LOCUS27020</name>
</gene>
<dbReference type="PANTHER" id="PTHR34808:SF5">
    <property type="entry name" value="SMP DOMAIN-CONTAINING PROTEIN"/>
    <property type="match status" value="1"/>
</dbReference>
<evidence type="ECO:0000313" key="1">
    <source>
        <dbReference type="EMBL" id="CAK7356741.1"/>
    </source>
</evidence>
<accession>A0AAV1SSN5</accession>
<evidence type="ECO:0000313" key="2">
    <source>
        <dbReference type="Proteomes" id="UP001314170"/>
    </source>
</evidence>
<sequence length="111" mass="12515">MANTCCLIEMEPRTLREGQLNHAREVAADVVQKMEPKEASTAFNKGLRPVVSIKQMNQIEENGDQHNDKLVKCKEETAEIIDRPCQCSCVTENIEESPDQMNLKEPLSAPF</sequence>
<reference evidence="1 2" key="1">
    <citation type="submission" date="2024-01" db="EMBL/GenBank/DDBJ databases">
        <authorList>
            <person name="Waweru B."/>
        </authorList>
    </citation>
    <scope>NUCLEOTIDE SEQUENCE [LARGE SCALE GENOMIC DNA]</scope>
</reference>